<dbReference type="PANTHER" id="PTHR38471:SF2">
    <property type="entry name" value="FOUR HELIX BUNDLE PROTEIN"/>
    <property type="match status" value="1"/>
</dbReference>
<dbReference type="AlphaFoldDB" id="A0A2M6XTU2"/>
<reference evidence="2" key="1">
    <citation type="submission" date="2017-09" db="EMBL/GenBank/DDBJ databases">
        <title>Depth-based differentiation of microbial function through sediment-hosted aquifers and enrichment of novel symbionts in the deep terrestrial subsurface.</title>
        <authorList>
            <person name="Probst A.J."/>
            <person name="Ladd B."/>
            <person name="Jarett J.K."/>
            <person name="Geller-Mcgrath D.E."/>
            <person name="Sieber C.M.K."/>
            <person name="Emerson J.B."/>
            <person name="Anantharaman K."/>
            <person name="Thomas B.C."/>
            <person name="Malmstrom R."/>
            <person name="Stieglmeier M."/>
            <person name="Klingl A."/>
            <person name="Woyke T."/>
            <person name="Ryan C.M."/>
            <person name="Banfield J.F."/>
        </authorList>
    </citation>
    <scope>NUCLEOTIDE SEQUENCE [LARGE SCALE GENOMIC DNA]</scope>
</reference>
<evidence type="ECO:0000313" key="2">
    <source>
        <dbReference type="Proteomes" id="UP000229784"/>
    </source>
</evidence>
<dbReference type="Pfam" id="PF05635">
    <property type="entry name" value="23S_rRNA_IVP"/>
    <property type="match status" value="1"/>
</dbReference>
<dbReference type="InterPro" id="IPR036583">
    <property type="entry name" value="23S_rRNA_IVS_sf"/>
</dbReference>
<dbReference type="Proteomes" id="UP000229784">
    <property type="component" value="Unassembled WGS sequence"/>
</dbReference>
<dbReference type="EMBL" id="PEXQ01000073">
    <property type="protein sequence ID" value="PIU14206.1"/>
    <property type="molecule type" value="Genomic_DNA"/>
</dbReference>
<dbReference type="SUPFAM" id="SSF158446">
    <property type="entry name" value="IVS-encoded protein-like"/>
    <property type="match status" value="1"/>
</dbReference>
<proteinExistence type="predicted"/>
<sequence>MNQEAGKIKSFTDLMAWQEGHKLVLDVYKITKQFPKEEQFGLTNQLRRAAVSITSNIAEGFSRNSYKEKLQFYYVSLGSTTETQNQLLIARNLQYITEKTFSEIAGQAVKVNKITNGLLKKTRFIIHNS</sequence>
<dbReference type="CDD" id="cd16377">
    <property type="entry name" value="23S_rRNA_IVP_like"/>
    <property type="match status" value="1"/>
</dbReference>
<accession>A0A2M6XTU2</accession>
<comment type="caution">
    <text evidence="1">The sequence shown here is derived from an EMBL/GenBank/DDBJ whole genome shotgun (WGS) entry which is preliminary data.</text>
</comment>
<gene>
    <name evidence="1" type="ORF">COT20_02895</name>
</gene>
<protein>
    <submittedName>
        <fullName evidence="1">Four helix bundle protein</fullName>
    </submittedName>
</protein>
<dbReference type="Gene3D" id="1.20.1440.60">
    <property type="entry name" value="23S rRNA-intervening sequence"/>
    <property type="match status" value="1"/>
</dbReference>
<dbReference type="NCBIfam" id="TIGR02436">
    <property type="entry name" value="four helix bundle protein"/>
    <property type="match status" value="1"/>
</dbReference>
<evidence type="ECO:0000313" key="1">
    <source>
        <dbReference type="EMBL" id="PIU14206.1"/>
    </source>
</evidence>
<organism evidence="1 2">
    <name type="scientific">bacterium (Candidatus Gribaldobacteria) CG08_land_8_20_14_0_20_39_15</name>
    <dbReference type="NCBI Taxonomy" id="2014273"/>
    <lineage>
        <taxon>Bacteria</taxon>
        <taxon>Candidatus Gribaldobacteria</taxon>
    </lineage>
</organism>
<dbReference type="PANTHER" id="PTHR38471">
    <property type="entry name" value="FOUR HELIX BUNDLE PROTEIN"/>
    <property type="match status" value="1"/>
</dbReference>
<name>A0A2M6XTU2_9BACT</name>
<dbReference type="InterPro" id="IPR012657">
    <property type="entry name" value="23S_rRNA-intervening_sequence"/>
</dbReference>